<dbReference type="AlphaFoldDB" id="A0A9P5XGT7"/>
<dbReference type="Proteomes" id="UP000807342">
    <property type="component" value="Unassembled WGS sequence"/>
</dbReference>
<proteinExistence type="predicted"/>
<sequence>MSTSSNASIRSSSSGLIVKLKTTLKNFFGFSSRKSKRDAEQVATAGVVEIPGMHMGQTGEIHGTHMEQNTEPQWPLAQAPAPYTNPWPDQMAQAGSWAPQYNNAVVNPYHNHQAAVAHPSYDAFNNPDYSAFTMTQTTYATTQQSTEVGYIHNNYTDGTAQMGNNQINWRRNYSVSVAAGNNINFGGRILQT</sequence>
<comment type="caution">
    <text evidence="1">The sequence shown here is derived from an EMBL/GenBank/DDBJ whole genome shotgun (WGS) entry which is preliminary data.</text>
</comment>
<dbReference type="EMBL" id="MU151135">
    <property type="protein sequence ID" value="KAF9449285.1"/>
    <property type="molecule type" value="Genomic_DNA"/>
</dbReference>
<reference evidence="1" key="1">
    <citation type="submission" date="2020-11" db="EMBL/GenBank/DDBJ databases">
        <authorList>
            <consortium name="DOE Joint Genome Institute"/>
            <person name="Ahrendt S."/>
            <person name="Riley R."/>
            <person name="Andreopoulos W."/>
            <person name="Labutti K."/>
            <person name="Pangilinan J."/>
            <person name="Ruiz-Duenas F.J."/>
            <person name="Barrasa J.M."/>
            <person name="Sanchez-Garcia M."/>
            <person name="Camarero S."/>
            <person name="Miyauchi S."/>
            <person name="Serrano A."/>
            <person name="Linde D."/>
            <person name="Babiker R."/>
            <person name="Drula E."/>
            <person name="Ayuso-Fernandez I."/>
            <person name="Pacheco R."/>
            <person name="Padilla G."/>
            <person name="Ferreira P."/>
            <person name="Barriuso J."/>
            <person name="Kellner H."/>
            <person name="Castanera R."/>
            <person name="Alfaro M."/>
            <person name="Ramirez L."/>
            <person name="Pisabarro A.G."/>
            <person name="Kuo A."/>
            <person name="Tritt A."/>
            <person name="Lipzen A."/>
            <person name="He G."/>
            <person name="Yan M."/>
            <person name="Ng V."/>
            <person name="Cullen D."/>
            <person name="Martin F."/>
            <person name="Rosso M.-N."/>
            <person name="Henrissat B."/>
            <person name="Hibbett D."/>
            <person name="Martinez A.T."/>
            <person name="Grigoriev I.V."/>
        </authorList>
    </citation>
    <scope>NUCLEOTIDE SEQUENCE</scope>
    <source>
        <strain evidence="1">MF-IS2</strain>
    </source>
</reference>
<accession>A0A9P5XGT7</accession>
<evidence type="ECO:0000313" key="1">
    <source>
        <dbReference type="EMBL" id="KAF9449285.1"/>
    </source>
</evidence>
<evidence type="ECO:0000313" key="2">
    <source>
        <dbReference type="Proteomes" id="UP000807342"/>
    </source>
</evidence>
<keyword evidence="2" id="KW-1185">Reference proteome</keyword>
<organism evidence="1 2">
    <name type="scientific">Macrolepiota fuliginosa MF-IS2</name>
    <dbReference type="NCBI Taxonomy" id="1400762"/>
    <lineage>
        <taxon>Eukaryota</taxon>
        <taxon>Fungi</taxon>
        <taxon>Dikarya</taxon>
        <taxon>Basidiomycota</taxon>
        <taxon>Agaricomycotina</taxon>
        <taxon>Agaricomycetes</taxon>
        <taxon>Agaricomycetidae</taxon>
        <taxon>Agaricales</taxon>
        <taxon>Agaricineae</taxon>
        <taxon>Agaricaceae</taxon>
        <taxon>Macrolepiota</taxon>
    </lineage>
</organism>
<name>A0A9P5XGT7_9AGAR</name>
<protein>
    <submittedName>
        <fullName evidence="1">Uncharacterized protein</fullName>
    </submittedName>
</protein>
<gene>
    <name evidence="1" type="ORF">P691DRAFT_774779</name>
</gene>